<feature type="signal peptide" evidence="1">
    <location>
        <begin position="1"/>
        <end position="22"/>
    </location>
</feature>
<accession>A0A139I3V6</accession>
<proteinExistence type="predicted"/>
<reference evidence="2 3" key="1">
    <citation type="submission" date="2015-07" db="EMBL/GenBank/DDBJ databases">
        <title>Comparative genomics of the Sigatoka disease complex on banana suggests a link between parallel evolutionary changes in Pseudocercospora fijiensis and Pseudocercospora eumusae and increased virulence on the banana host.</title>
        <authorList>
            <person name="Chang T.-C."/>
            <person name="Salvucci A."/>
            <person name="Crous P.W."/>
            <person name="Stergiopoulos I."/>
        </authorList>
    </citation>
    <scope>NUCLEOTIDE SEQUENCE [LARGE SCALE GENOMIC DNA]</scope>
    <source>
        <strain evidence="2 3">CBS 116634</strain>
    </source>
</reference>
<dbReference type="AlphaFoldDB" id="A0A139I3V6"/>
<organism evidence="2 3">
    <name type="scientific">Pseudocercospora musae</name>
    <dbReference type="NCBI Taxonomy" id="113226"/>
    <lineage>
        <taxon>Eukaryota</taxon>
        <taxon>Fungi</taxon>
        <taxon>Dikarya</taxon>
        <taxon>Ascomycota</taxon>
        <taxon>Pezizomycotina</taxon>
        <taxon>Dothideomycetes</taxon>
        <taxon>Dothideomycetidae</taxon>
        <taxon>Mycosphaerellales</taxon>
        <taxon>Mycosphaerellaceae</taxon>
        <taxon>Pseudocercospora</taxon>
    </lineage>
</organism>
<dbReference type="EMBL" id="LFZO01000344">
    <property type="protein sequence ID" value="KXT09423.1"/>
    <property type="molecule type" value="Genomic_DNA"/>
</dbReference>
<gene>
    <name evidence="2" type="ORF">AC579_2528</name>
</gene>
<comment type="caution">
    <text evidence="2">The sequence shown here is derived from an EMBL/GenBank/DDBJ whole genome shotgun (WGS) entry which is preliminary data.</text>
</comment>
<evidence type="ECO:0000313" key="2">
    <source>
        <dbReference type="EMBL" id="KXT09423.1"/>
    </source>
</evidence>
<evidence type="ECO:0000313" key="3">
    <source>
        <dbReference type="Proteomes" id="UP000073492"/>
    </source>
</evidence>
<evidence type="ECO:0000256" key="1">
    <source>
        <dbReference type="SAM" id="SignalP"/>
    </source>
</evidence>
<protein>
    <submittedName>
        <fullName evidence="2">Uncharacterized protein</fullName>
    </submittedName>
</protein>
<feature type="chain" id="PRO_5007297146" evidence="1">
    <location>
        <begin position="23"/>
        <end position="99"/>
    </location>
</feature>
<dbReference type="Proteomes" id="UP000073492">
    <property type="component" value="Unassembled WGS sequence"/>
</dbReference>
<keyword evidence="1" id="KW-0732">Signal</keyword>
<sequence>MHFNAFIISILSLSGLAESGTAVNPQVIEKPHARSLSTAELVDSPGLVVRAGVVDVTRCRGVGSKIVNVHRTDAEIVRIRPTQNQTIYSYADFSQVGSV</sequence>
<keyword evidence="3" id="KW-1185">Reference proteome</keyword>
<name>A0A139I3V6_9PEZI</name>